<dbReference type="GO" id="GO:0008108">
    <property type="term" value="F:UDP-glucose:hexose-1-phosphate uridylyltransferase activity"/>
    <property type="evidence" value="ECO:0007669"/>
    <property type="project" value="UniProtKB-UniRule"/>
</dbReference>
<dbReference type="PANTHER" id="PTHR39191:SF1">
    <property type="entry name" value="DUF4922 DOMAIN-CONTAINING PROTEIN"/>
    <property type="match status" value="1"/>
</dbReference>
<feature type="domain" description="Galactose-1-phosphate uridyl transferase C-terminal" evidence="12">
    <location>
        <begin position="243"/>
        <end position="423"/>
    </location>
</feature>
<dbReference type="STRING" id="1120989.SAMN02745227_00004"/>
<evidence type="ECO:0000256" key="6">
    <source>
        <dbReference type="ARBA" id="ARBA00022679"/>
    </source>
</evidence>
<evidence type="ECO:0000259" key="12">
    <source>
        <dbReference type="Pfam" id="PF02744"/>
    </source>
</evidence>
<sequence length="500" mass="57970">MIEVYIEKLLCYGLEKGFFKEEDKRYVRNRLLEILDYHSYNLGEKVLLEENKEEILEKIIHWSVEKGVIEESYRDHLNAALMGGMLPRPSEVIAKFNSLYSEGPKLATEYLYNLSIDSNYIRKDRTDKNIKWDYDSEYGKIEITVNISKPEKDIKEIEKERNAPKTGYPLCLLCPENEGYSGRLNHPARQNLRIVPVSLGGERWFFQYSPYVYYDEHCILLHEEHIPMYIEEKTIGEILDFLDLFPHYFIGSNADLPIVGGSILNHHHFQGGNYHFPMDFSKEWAKISFKGFPQVEGSILKWPLSVIRLRSRDREKLQSLAGKIIALWKGYSDEEVEIVAQTDGVGHNTVTPIGRKLGDVYQLNLVLRNNRCNEEYPEGIFHPHREIHNIKKENIGLIEVMGLAVLPGRLALEIELMEKFLLNKELDCREKELLVKHQSLCNGLLRQGVEGNVKERIRNAIGEKFVQGLKHCGVFKDDLKGYQHFKKFVNFAGGEVVENP</sequence>
<evidence type="ECO:0000256" key="5">
    <source>
        <dbReference type="ARBA" id="ARBA00022490"/>
    </source>
</evidence>
<dbReference type="EMBL" id="FRAI01000005">
    <property type="protein sequence ID" value="SHJ54453.1"/>
    <property type="molecule type" value="Genomic_DNA"/>
</dbReference>
<dbReference type="GO" id="GO:0006012">
    <property type="term" value="P:galactose metabolic process"/>
    <property type="evidence" value="ECO:0007669"/>
    <property type="project" value="UniProtKB-UniRule"/>
</dbReference>
<evidence type="ECO:0000313" key="14">
    <source>
        <dbReference type="Proteomes" id="UP000243547"/>
    </source>
</evidence>
<dbReference type="Proteomes" id="UP000243547">
    <property type="component" value="Unassembled WGS sequence"/>
</dbReference>
<comment type="catalytic activity">
    <reaction evidence="1 10">
        <text>alpha-D-galactose 1-phosphate + UDP-alpha-D-glucose = alpha-D-glucose 1-phosphate + UDP-alpha-D-galactose</text>
        <dbReference type="Rhea" id="RHEA:13989"/>
        <dbReference type="ChEBI" id="CHEBI:58336"/>
        <dbReference type="ChEBI" id="CHEBI:58601"/>
        <dbReference type="ChEBI" id="CHEBI:58885"/>
        <dbReference type="ChEBI" id="CHEBI:66914"/>
        <dbReference type="EC" id="2.7.7.12"/>
    </reaction>
</comment>
<comment type="similarity">
    <text evidence="4 10">Belongs to the galactose-1-phosphate uridylyltransferase type 2 family.</text>
</comment>
<reference evidence="14" key="1">
    <citation type="submission" date="2016-11" db="EMBL/GenBank/DDBJ databases">
        <authorList>
            <person name="Varghese N."/>
            <person name="Submissions S."/>
        </authorList>
    </citation>
    <scope>NUCLEOTIDE SEQUENCE [LARGE SCALE GENOMIC DNA]</scope>
    <source>
        <strain evidence="14">DSM 14826</strain>
    </source>
</reference>
<dbReference type="Pfam" id="PF01087">
    <property type="entry name" value="GalP_UDP_transf"/>
    <property type="match status" value="1"/>
</dbReference>
<dbReference type="AlphaFoldDB" id="A0A1M6K6K3"/>
<keyword evidence="8 10" id="KW-0299">Galactose metabolism</keyword>
<evidence type="ECO:0000256" key="8">
    <source>
        <dbReference type="ARBA" id="ARBA00023144"/>
    </source>
</evidence>
<name>A0A1M6K6K3_9FIRM</name>
<evidence type="ECO:0000256" key="10">
    <source>
        <dbReference type="HAMAP-Rule" id="MF_00571"/>
    </source>
</evidence>
<organism evidence="13 14">
    <name type="scientific">Anaerobranca californiensis DSM 14826</name>
    <dbReference type="NCBI Taxonomy" id="1120989"/>
    <lineage>
        <taxon>Bacteria</taxon>
        <taxon>Bacillati</taxon>
        <taxon>Bacillota</taxon>
        <taxon>Clostridia</taxon>
        <taxon>Eubacteriales</taxon>
        <taxon>Proteinivoracaceae</taxon>
        <taxon>Anaerobranca</taxon>
    </lineage>
</organism>
<dbReference type="HAMAP" id="MF_00571">
    <property type="entry name" value="GalP_UDP_trans"/>
    <property type="match status" value="1"/>
</dbReference>
<accession>A0A1M6K6K3</accession>
<dbReference type="InterPro" id="IPR005849">
    <property type="entry name" value="GalP_Utransf_N"/>
</dbReference>
<keyword evidence="9 10" id="KW-0119">Carbohydrate metabolism</keyword>
<dbReference type="InterPro" id="IPR000766">
    <property type="entry name" value="GalP_uridyl_Trfase_II"/>
</dbReference>
<gene>
    <name evidence="10" type="primary">galT</name>
    <name evidence="13" type="ORF">SAMN02745227_00004</name>
</gene>
<evidence type="ECO:0000256" key="4">
    <source>
        <dbReference type="ARBA" id="ARBA00008706"/>
    </source>
</evidence>
<feature type="domain" description="Galactose-1-phosphate uridyl transferase N-terminal" evidence="11">
    <location>
        <begin position="19"/>
        <end position="227"/>
    </location>
</feature>
<keyword evidence="5 10" id="KW-0963">Cytoplasm</keyword>
<dbReference type="RefSeq" id="WP_200779389.1">
    <property type="nucleotide sequence ID" value="NZ_FRAI01000005.1"/>
</dbReference>
<dbReference type="PANTHER" id="PTHR39191">
    <property type="entry name" value="GALACTOSE-1-PHOSPHATE URIDYLYLTRANSFERASE"/>
    <property type="match status" value="1"/>
</dbReference>
<evidence type="ECO:0000313" key="13">
    <source>
        <dbReference type="EMBL" id="SHJ54453.1"/>
    </source>
</evidence>
<evidence type="ECO:0000256" key="7">
    <source>
        <dbReference type="ARBA" id="ARBA00022695"/>
    </source>
</evidence>
<keyword evidence="6 10" id="KW-0808">Transferase</keyword>
<proteinExistence type="inferred from homology"/>
<comment type="pathway">
    <text evidence="3 10">Carbohydrate metabolism; galactose metabolism.</text>
</comment>
<evidence type="ECO:0000259" key="11">
    <source>
        <dbReference type="Pfam" id="PF01087"/>
    </source>
</evidence>
<dbReference type="GO" id="GO:0005737">
    <property type="term" value="C:cytoplasm"/>
    <property type="evidence" value="ECO:0007669"/>
    <property type="project" value="UniProtKB-SubCell"/>
</dbReference>
<evidence type="ECO:0000256" key="1">
    <source>
        <dbReference type="ARBA" id="ARBA00001107"/>
    </source>
</evidence>
<evidence type="ECO:0000256" key="2">
    <source>
        <dbReference type="ARBA" id="ARBA00004496"/>
    </source>
</evidence>
<evidence type="ECO:0000256" key="3">
    <source>
        <dbReference type="ARBA" id="ARBA00004947"/>
    </source>
</evidence>
<evidence type="ECO:0000256" key="9">
    <source>
        <dbReference type="ARBA" id="ARBA00023277"/>
    </source>
</evidence>
<keyword evidence="14" id="KW-1185">Reference proteome</keyword>
<keyword evidence="7 10" id="KW-0548">Nucleotidyltransferase</keyword>
<dbReference type="InterPro" id="IPR005850">
    <property type="entry name" value="GalP_Utransf_C"/>
</dbReference>
<protein>
    <recommendedName>
        <fullName evidence="10">Galactose-1-phosphate uridylyltransferase</fullName>
        <shortName evidence="10">Gal-1-P uridylyltransferase</shortName>
        <ecNumber evidence="10">2.7.7.12</ecNumber>
    </recommendedName>
    <alternativeName>
        <fullName evidence="10">UDP-glucose--hexose-1-phosphate uridylyltransferase</fullName>
    </alternativeName>
</protein>
<dbReference type="EC" id="2.7.7.12" evidence="10"/>
<dbReference type="Pfam" id="PF02744">
    <property type="entry name" value="GalP_UDP_tr_C"/>
    <property type="match status" value="1"/>
</dbReference>
<dbReference type="PIRSF" id="PIRSF006005">
    <property type="entry name" value="GalT_BS"/>
    <property type="match status" value="1"/>
</dbReference>
<dbReference type="UniPathway" id="UPA00214"/>
<comment type="subcellular location">
    <subcellularLocation>
        <location evidence="2 10">Cytoplasm</location>
    </subcellularLocation>
</comment>
<dbReference type="NCBIfam" id="NF003629">
    <property type="entry name" value="PRK05270.1-2"/>
    <property type="match status" value="1"/>
</dbReference>